<dbReference type="VEuPathDB" id="TriTrypDB:Tb927.10.16370"/>
<dbReference type="GO" id="GO:0098552">
    <property type="term" value="C:side of membrane"/>
    <property type="evidence" value="ECO:0007669"/>
    <property type="project" value="UniProtKB-KW"/>
</dbReference>
<dbReference type="InterPro" id="IPR019609">
    <property type="entry name" value="Variant_surf_glycoprt_trypan_C"/>
</dbReference>
<reference evidence="14" key="1">
    <citation type="submission" date="2016-08" db="EMBL/GenBank/DDBJ databases">
        <title>VSG repertoire of Trypanosoma brucei EATRO 1125.</title>
        <authorList>
            <person name="Cross G.A."/>
        </authorList>
    </citation>
    <scope>NUCLEOTIDE SEQUENCE</scope>
    <source>
        <strain evidence="14">EATRO 1125</strain>
    </source>
</reference>
<evidence type="ECO:0000256" key="1">
    <source>
        <dbReference type="ARBA" id="ARBA00002523"/>
    </source>
</evidence>
<sequence length="495" mass="53171">MTKISPACNLLILVFIGMWFNTKPLEASLNGGENRREHEVLCKFVAMTDATPVLPPEPQTSEDEYRLIQALNLPTSPDDWQNMLYENKADKKVHDTPEKAGKTDRGFEGDWADWKQAAQDILADSGYAKIHELKLQELKPFQKEEASKAIKAIAEQAKHLRTEFASLTAEEKALTPDQVQKKLKIAAFGTAGRDRATLTLTDVFGKDPGSSTDRQTVCEAGKTKPGPNTVVAALSCVCTKPQTSASPPTNPACDKQADGSTAWNAQSGSNQPPVADVQALAKSCGKRTGTVTETSIEQAIEELHHLVRIDTADGYIGARLTGNCDGGSANGICIKLTGYTANPATTINKLQWISDLRQLAAALKSRQSKHTANQNKAAELTRAATQAVQIAKEAKSLTISAINTKQAAGAPEAQPPSKETCAAHTTNTTCKSPCQWTSNTEKTGNYCKTKAETENTAGKGEAAKEGATTGCARHKTKEPCENDKTGARTIAHLER</sequence>
<keyword evidence="8" id="KW-0449">Lipoprotein</keyword>
<dbReference type="EMBL" id="KX700792">
    <property type="protein sequence ID" value="APD74748.1"/>
    <property type="molecule type" value="Genomic_DNA"/>
</dbReference>
<feature type="compositionally biased region" description="Polar residues" evidence="10">
    <location>
        <begin position="258"/>
        <end position="271"/>
    </location>
</feature>
<comment type="function">
    <text evidence="1">VSG forms a coat on the surface of the parasite. The trypanosome evades the immune response of the host by expressing a series of antigenically distinct VSGs from an estimated 1000 VSG genes.</text>
</comment>
<accession>A0A1J0RAD1</accession>
<dbReference type="AlphaFoldDB" id="A0A1J0RAD1"/>
<evidence type="ECO:0000256" key="11">
    <source>
        <dbReference type="SAM" id="SignalP"/>
    </source>
</evidence>
<evidence type="ECO:0000256" key="8">
    <source>
        <dbReference type="ARBA" id="ARBA00023288"/>
    </source>
</evidence>
<feature type="domain" description="Trypanosome variant surface glycoprotein C-terminal" evidence="12">
    <location>
        <begin position="421"/>
        <end position="488"/>
    </location>
</feature>
<name>A0A1J0RAD1_9TRYP</name>
<feature type="compositionally biased region" description="Low complexity" evidence="10">
    <location>
        <begin position="456"/>
        <end position="470"/>
    </location>
</feature>
<feature type="compositionally biased region" description="Basic and acidic residues" evidence="10">
    <location>
        <begin position="477"/>
        <end position="495"/>
    </location>
</feature>
<evidence type="ECO:0000256" key="2">
    <source>
        <dbReference type="ARBA" id="ARBA00004609"/>
    </source>
</evidence>
<dbReference type="Pfam" id="PF10659">
    <property type="entry name" value="Trypan_glycop_C"/>
    <property type="match status" value="1"/>
</dbReference>
<evidence type="ECO:0000256" key="6">
    <source>
        <dbReference type="ARBA" id="ARBA00023136"/>
    </source>
</evidence>
<feature type="domain" description="Trypanosome variant surface glycoprotein B-type N-terminal" evidence="13">
    <location>
        <begin position="28"/>
        <end position="381"/>
    </location>
</feature>
<evidence type="ECO:0000256" key="9">
    <source>
        <dbReference type="SAM" id="Coils"/>
    </source>
</evidence>
<dbReference type="VEuPathDB" id="TriTrypDB:Tb427_000185100"/>
<keyword evidence="5 11" id="KW-0732">Signal</keyword>
<keyword evidence="6" id="KW-0472">Membrane</keyword>
<feature type="coiled-coil region" evidence="9">
    <location>
        <begin position="143"/>
        <end position="170"/>
    </location>
</feature>
<dbReference type="InterPro" id="IPR025932">
    <property type="entry name" value="Trypano_VSG_B_N_dom"/>
</dbReference>
<evidence type="ECO:0000256" key="4">
    <source>
        <dbReference type="ARBA" id="ARBA00022622"/>
    </source>
</evidence>
<keyword evidence="4" id="KW-0336">GPI-anchor</keyword>
<dbReference type="Pfam" id="PF13206">
    <property type="entry name" value="VSG_B"/>
    <property type="match status" value="1"/>
</dbReference>
<evidence type="ECO:0000256" key="5">
    <source>
        <dbReference type="ARBA" id="ARBA00022729"/>
    </source>
</evidence>
<keyword evidence="3" id="KW-1003">Cell membrane</keyword>
<feature type="region of interest" description="Disordered" evidence="10">
    <location>
        <begin position="451"/>
        <end position="495"/>
    </location>
</feature>
<evidence type="ECO:0000256" key="10">
    <source>
        <dbReference type="SAM" id="MobiDB-lite"/>
    </source>
</evidence>
<comment type="subcellular location">
    <subcellularLocation>
        <location evidence="2">Cell membrane</location>
        <topology evidence="2">Lipid-anchor</topology>
        <topology evidence="2">GPI-anchor</topology>
    </subcellularLocation>
</comment>
<keyword evidence="9" id="KW-0175">Coiled coil</keyword>
<feature type="chain" id="PRO_5012791668" evidence="11">
    <location>
        <begin position="28"/>
        <end position="495"/>
    </location>
</feature>
<evidence type="ECO:0000256" key="7">
    <source>
        <dbReference type="ARBA" id="ARBA00023180"/>
    </source>
</evidence>
<evidence type="ECO:0000313" key="14">
    <source>
        <dbReference type="EMBL" id="APD74748.1"/>
    </source>
</evidence>
<evidence type="ECO:0000259" key="13">
    <source>
        <dbReference type="Pfam" id="PF13206"/>
    </source>
</evidence>
<dbReference type="GO" id="GO:0005886">
    <property type="term" value="C:plasma membrane"/>
    <property type="evidence" value="ECO:0007669"/>
    <property type="project" value="UniProtKB-SubCell"/>
</dbReference>
<evidence type="ECO:0000256" key="3">
    <source>
        <dbReference type="ARBA" id="ARBA00022475"/>
    </source>
</evidence>
<proteinExistence type="predicted"/>
<feature type="region of interest" description="Disordered" evidence="10">
    <location>
        <begin position="242"/>
        <end position="271"/>
    </location>
</feature>
<organism evidence="14">
    <name type="scientific">Trypanosoma brucei</name>
    <dbReference type="NCBI Taxonomy" id="5691"/>
    <lineage>
        <taxon>Eukaryota</taxon>
        <taxon>Discoba</taxon>
        <taxon>Euglenozoa</taxon>
        <taxon>Kinetoplastea</taxon>
        <taxon>Metakinetoplastina</taxon>
        <taxon>Trypanosomatida</taxon>
        <taxon>Trypanosomatidae</taxon>
        <taxon>Trypanosoma</taxon>
    </lineage>
</organism>
<keyword evidence="7" id="KW-0325">Glycoprotein</keyword>
<dbReference type="VEuPathDB" id="TriTrypDB:Tb1125.Tb11.v5.0974"/>
<protein>
    <submittedName>
        <fullName evidence="14">Variant surface glycoprotein 1125.4221</fullName>
    </submittedName>
</protein>
<feature type="signal peptide" evidence="11">
    <location>
        <begin position="1"/>
        <end position="27"/>
    </location>
</feature>
<evidence type="ECO:0000259" key="12">
    <source>
        <dbReference type="Pfam" id="PF10659"/>
    </source>
</evidence>